<name>A0A1A6A8G7_9TREE</name>
<dbReference type="KEGG" id="kdj:28967773"/>
<evidence type="ECO:0000313" key="4">
    <source>
        <dbReference type="Proteomes" id="UP000078595"/>
    </source>
</evidence>
<dbReference type="RefSeq" id="XP_018264192.1">
    <property type="nucleotide sequence ID" value="XM_018407384.1"/>
</dbReference>
<reference evidence="2" key="1">
    <citation type="submission" date="2013-07" db="EMBL/GenBank/DDBJ databases">
        <title>The Genome Sequence of Cryptococcus dejecticola CBS10117.</title>
        <authorList>
            <consortium name="The Broad Institute Genome Sequencing Platform"/>
            <person name="Cuomo C."/>
            <person name="Litvintseva A."/>
            <person name="Chen Y."/>
            <person name="Heitman J."/>
            <person name="Sun S."/>
            <person name="Springer D."/>
            <person name="Dromer F."/>
            <person name="Young S.K."/>
            <person name="Zeng Q."/>
            <person name="Gargeya S."/>
            <person name="Fitzgerald M."/>
            <person name="Abouelleil A."/>
            <person name="Alvarado L."/>
            <person name="Berlin A.M."/>
            <person name="Chapman S.B."/>
            <person name="Dewar J."/>
            <person name="Goldberg J."/>
            <person name="Griggs A."/>
            <person name="Gujja S."/>
            <person name="Hansen M."/>
            <person name="Howarth C."/>
            <person name="Imamovic A."/>
            <person name="Larimer J."/>
            <person name="McCowan C."/>
            <person name="Murphy C."/>
            <person name="Pearson M."/>
            <person name="Priest M."/>
            <person name="Roberts A."/>
            <person name="Saif S."/>
            <person name="Shea T."/>
            <person name="Sykes S."/>
            <person name="Wortman J."/>
            <person name="Nusbaum C."/>
            <person name="Birren B."/>
        </authorList>
    </citation>
    <scope>NUCLEOTIDE SEQUENCE [LARGE SCALE GENOMIC DNA]</scope>
    <source>
        <strain evidence="2">CBS 10117</strain>
    </source>
</reference>
<accession>A0A1A6A8G7</accession>
<reference evidence="3" key="3">
    <citation type="submission" date="2024-02" db="EMBL/GenBank/DDBJ databases">
        <title>Comparative genomics of Cryptococcus and Kwoniella reveals pathogenesis evolution and contrasting modes of karyotype evolution via chromosome fusion or intercentromeric recombination.</title>
        <authorList>
            <person name="Coelho M.A."/>
            <person name="David-Palma M."/>
            <person name="Shea T."/>
            <person name="Bowers K."/>
            <person name="McGinley-Smith S."/>
            <person name="Mohammad A.W."/>
            <person name="Gnirke A."/>
            <person name="Yurkov A.M."/>
            <person name="Nowrousian M."/>
            <person name="Sun S."/>
            <person name="Cuomo C.A."/>
            <person name="Heitman J."/>
        </authorList>
    </citation>
    <scope>NUCLEOTIDE SEQUENCE</scope>
    <source>
        <strain evidence="3">CBS 10117</strain>
    </source>
</reference>
<dbReference type="AlphaFoldDB" id="A0A1A6A8G7"/>
<dbReference type="EMBL" id="CP144533">
    <property type="protein sequence ID" value="WWC61471.1"/>
    <property type="molecule type" value="Genomic_DNA"/>
</dbReference>
<feature type="chain" id="PRO_5008342196" description="Ricin B lectin domain-containing protein" evidence="1">
    <location>
        <begin position="26"/>
        <end position="160"/>
    </location>
</feature>
<keyword evidence="1" id="KW-0732">Signal</keyword>
<keyword evidence="4" id="KW-1185">Reference proteome</keyword>
<evidence type="ECO:0000313" key="3">
    <source>
        <dbReference type="EMBL" id="WWC61471.1"/>
    </source>
</evidence>
<reference evidence="3" key="2">
    <citation type="submission" date="2013-07" db="EMBL/GenBank/DDBJ databases">
        <authorList>
            <consortium name="The Broad Institute Genome Sequencing Platform"/>
            <person name="Cuomo C."/>
            <person name="Litvintseva A."/>
            <person name="Chen Y."/>
            <person name="Heitman J."/>
            <person name="Sun S."/>
            <person name="Springer D."/>
            <person name="Dromer F."/>
            <person name="Young S.K."/>
            <person name="Zeng Q."/>
            <person name="Gargeya S."/>
            <person name="Fitzgerald M."/>
            <person name="Abouelleil A."/>
            <person name="Alvarado L."/>
            <person name="Berlin A.M."/>
            <person name="Chapman S.B."/>
            <person name="Dewar J."/>
            <person name="Goldberg J."/>
            <person name="Griggs A."/>
            <person name="Gujja S."/>
            <person name="Hansen M."/>
            <person name="Howarth C."/>
            <person name="Imamovic A."/>
            <person name="Larimer J."/>
            <person name="McCowan C."/>
            <person name="Murphy C."/>
            <person name="Pearson M."/>
            <person name="Priest M."/>
            <person name="Roberts A."/>
            <person name="Saif S."/>
            <person name="Shea T."/>
            <person name="Sykes S."/>
            <person name="Wortman J."/>
            <person name="Nusbaum C."/>
            <person name="Birren B."/>
        </authorList>
    </citation>
    <scope>NUCLEOTIDE SEQUENCE</scope>
    <source>
        <strain evidence="3">CBS 10117</strain>
    </source>
</reference>
<organism evidence="2">
    <name type="scientific">Kwoniella dejecticola CBS 10117</name>
    <dbReference type="NCBI Taxonomy" id="1296121"/>
    <lineage>
        <taxon>Eukaryota</taxon>
        <taxon>Fungi</taxon>
        <taxon>Dikarya</taxon>
        <taxon>Basidiomycota</taxon>
        <taxon>Agaricomycotina</taxon>
        <taxon>Tremellomycetes</taxon>
        <taxon>Tremellales</taxon>
        <taxon>Cryptococcaceae</taxon>
        <taxon>Kwoniella</taxon>
    </lineage>
</organism>
<protein>
    <recommendedName>
        <fullName evidence="5">Ricin B lectin domain-containing protein</fullName>
    </recommendedName>
</protein>
<dbReference type="Proteomes" id="UP000078595">
    <property type="component" value="Chromosome 4"/>
</dbReference>
<feature type="signal peptide" evidence="1">
    <location>
        <begin position="1"/>
        <end position="25"/>
    </location>
</feature>
<dbReference type="GeneID" id="28967773"/>
<proteinExistence type="predicted"/>
<evidence type="ECO:0000256" key="1">
    <source>
        <dbReference type="SAM" id="SignalP"/>
    </source>
</evidence>
<evidence type="ECO:0008006" key="5">
    <source>
        <dbReference type="Google" id="ProtNLM"/>
    </source>
</evidence>
<evidence type="ECO:0000313" key="2">
    <source>
        <dbReference type="EMBL" id="OBR86350.1"/>
    </source>
</evidence>
<sequence>MVTITVASTFLSLIVALPAFAKVESHKLQSIATKYCFAAQDPTVDMTFMGTADCETAPAVKISVGGDASQIYLNLKDTGYDDVVYWSGEKENLIYHKDAKAVSDATKSKWIFKENGQVQMAKKDSKDRTLCLATGGDGGRIITSVCSEPADAYTEVWDLV</sequence>
<dbReference type="VEuPathDB" id="FungiDB:I303_04074"/>
<dbReference type="EMBL" id="KI894030">
    <property type="protein sequence ID" value="OBR86350.1"/>
    <property type="molecule type" value="Genomic_DNA"/>
</dbReference>
<gene>
    <name evidence="2" type="ORF">I303_04074</name>
    <name evidence="3" type="ORF">I303_104055</name>
</gene>